<name>A0A1B6MG38_9HEMI</name>
<organism evidence="1">
    <name type="scientific">Graphocephala atropunctata</name>
    <dbReference type="NCBI Taxonomy" id="36148"/>
    <lineage>
        <taxon>Eukaryota</taxon>
        <taxon>Metazoa</taxon>
        <taxon>Ecdysozoa</taxon>
        <taxon>Arthropoda</taxon>
        <taxon>Hexapoda</taxon>
        <taxon>Insecta</taxon>
        <taxon>Pterygota</taxon>
        <taxon>Neoptera</taxon>
        <taxon>Paraneoptera</taxon>
        <taxon>Hemiptera</taxon>
        <taxon>Auchenorrhyncha</taxon>
        <taxon>Membracoidea</taxon>
        <taxon>Cicadellidae</taxon>
        <taxon>Cicadellinae</taxon>
        <taxon>Cicadellini</taxon>
        <taxon>Graphocephala</taxon>
    </lineage>
</organism>
<gene>
    <name evidence="1" type="ORF">g.28707</name>
</gene>
<dbReference type="AlphaFoldDB" id="A0A1B6MG38"/>
<dbReference type="EMBL" id="GEBQ01005112">
    <property type="protein sequence ID" value="JAT34865.1"/>
    <property type="molecule type" value="Transcribed_RNA"/>
</dbReference>
<reference evidence="1" key="1">
    <citation type="submission" date="2015-11" db="EMBL/GenBank/DDBJ databases">
        <title>De novo transcriptome assembly of four potential Pierce s Disease insect vectors from Arizona vineyards.</title>
        <authorList>
            <person name="Tassone E.E."/>
        </authorList>
    </citation>
    <scope>NUCLEOTIDE SEQUENCE</scope>
</reference>
<sequence>KHIPITYGSFYSSRAVDCTNEVEGRSWVEVKPNKKKHTPITYGNVHSSQAVETFQATPSWSEGPDRFFTPRSAGRPHFPDHQKVRTYFPRFRERIQPRTILHAPSRIVWKPRFIGFNNPHLDLRAKLDSIRSGVKRDSSGKFVSHLPLPHEEHQDKNLEDNVDNIWPNRKFTIKREGGSMSPDFNLDGLINPEGHQQEDQDTIRLEKSHRQIDALMINRLAFIKSGIINCTISNAGDSNTTSA</sequence>
<accession>A0A1B6MG38</accession>
<proteinExistence type="predicted"/>
<feature type="non-terminal residue" evidence="1">
    <location>
        <position position="1"/>
    </location>
</feature>
<feature type="non-terminal residue" evidence="1">
    <location>
        <position position="243"/>
    </location>
</feature>
<evidence type="ECO:0000313" key="1">
    <source>
        <dbReference type="EMBL" id="JAT34865.1"/>
    </source>
</evidence>
<protein>
    <submittedName>
        <fullName evidence="1">Uncharacterized protein</fullName>
    </submittedName>
</protein>